<feature type="compositionally biased region" description="Polar residues" evidence="1">
    <location>
        <begin position="41"/>
        <end position="76"/>
    </location>
</feature>
<evidence type="ECO:0000313" key="3">
    <source>
        <dbReference type="Proteomes" id="UP001642502"/>
    </source>
</evidence>
<feature type="compositionally biased region" description="Polar residues" evidence="1">
    <location>
        <begin position="141"/>
        <end position="150"/>
    </location>
</feature>
<evidence type="ECO:0000256" key="1">
    <source>
        <dbReference type="SAM" id="MobiDB-lite"/>
    </source>
</evidence>
<sequence>MSSIVNKIKDVVEDKLHNNHHDNATNTSSTSTKNNLENDVYDSTNTRTSGVPQQQQTGFDSRSGNASEFADNTYSSGGAGPDSAAYSRGTGSAGGAGAVAGRSNLDSADMRSGGLNSGVGNDYQSGLSGGRDPTYGGSSGISGAQQTDAYTGSSGIGGVQQTGGHHHHHGHHAGAETVPSNYEDPSATTGYGSRTGATSTGRTGAIGDEFGAVGSGRANEFGTQTGRGEFATQGVNEFGATGQPGYDSNVHSLKGVGRGGYTDGNTGINTVGRQYQDGTGVSGHTISGHRDPTDAAQVPPSVLAQHVGEPIVGHGGVANDRIRRNSSTSHQETFRGI</sequence>
<feature type="region of interest" description="Disordered" evidence="1">
    <location>
        <begin position="311"/>
        <end position="337"/>
    </location>
</feature>
<comment type="caution">
    <text evidence="2">The sequence shown here is derived from an EMBL/GenBank/DDBJ whole genome shotgun (WGS) entry which is preliminary data.</text>
</comment>
<evidence type="ECO:0008006" key="4">
    <source>
        <dbReference type="Google" id="ProtNLM"/>
    </source>
</evidence>
<accession>A0ABP0DVM4</accession>
<protein>
    <recommendedName>
        <fullName evidence="4">Cell surface protein</fullName>
    </recommendedName>
</protein>
<evidence type="ECO:0000313" key="2">
    <source>
        <dbReference type="EMBL" id="CAK7272358.1"/>
    </source>
</evidence>
<feature type="compositionally biased region" description="Low complexity" evidence="1">
    <location>
        <begin position="24"/>
        <end position="35"/>
    </location>
</feature>
<organism evidence="2 3">
    <name type="scientific">Sporothrix epigloea</name>
    <dbReference type="NCBI Taxonomy" id="1892477"/>
    <lineage>
        <taxon>Eukaryota</taxon>
        <taxon>Fungi</taxon>
        <taxon>Dikarya</taxon>
        <taxon>Ascomycota</taxon>
        <taxon>Pezizomycotina</taxon>
        <taxon>Sordariomycetes</taxon>
        <taxon>Sordariomycetidae</taxon>
        <taxon>Ophiostomatales</taxon>
        <taxon>Ophiostomataceae</taxon>
        <taxon>Sporothrix</taxon>
    </lineage>
</organism>
<gene>
    <name evidence="2" type="ORF">SEPCBS119000_005080</name>
</gene>
<feature type="compositionally biased region" description="Low complexity" evidence="1">
    <location>
        <begin position="186"/>
        <end position="204"/>
    </location>
</feature>
<feature type="compositionally biased region" description="Basic and acidic residues" evidence="1">
    <location>
        <begin position="7"/>
        <end position="23"/>
    </location>
</feature>
<dbReference type="EMBL" id="CAWUON010000088">
    <property type="protein sequence ID" value="CAK7272358.1"/>
    <property type="molecule type" value="Genomic_DNA"/>
</dbReference>
<dbReference type="Proteomes" id="UP001642502">
    <property type="component" value="Unassembled WGS sequence"/>
</dbReference>
<keyword evidence="3" id="KW-1185">Reference proteome</keyword>
<feature type="region of interest" description="Disordered" evidence="1">
    <location>
        <begin position="1"/>
        <end position="204"/>
    </location>
</feature>
<reference evidence="2 3" key="1">
    <citation type="submission" date="2024-01" db="EMBL/GenBank/DDBJ databases">
        <authorList>
            <person name="Allen C."/>
            <person name="Tagirdzhanova G."/>
        </authorList>
    </citation>
    <scope>NUCLEOTIDE SEQUENCE [LARGE SCALE GENOMIC DNA]</scope>
    <source>
        <strain evidence="2 3">CBS 119000</strain>
    </source>
</reference>
<proteinExistence type="predicted"/>
<name>A0ABP0DVM4_9PEZI</name>